<evidence type="ECO:0000256" key="9">
    <source>
        <dbReference type="ARBA" id="ARBA00048348"/>
    </source>
</evidence>
<dbReference type="GO" id="GO:0005576">
    <property type="term" value="C:extracellular region"/>
    <property type="evidence" value="ECO:0007669"/>
    <property type="project" value="UniProtKB-SubCell"/>
</dbReference>
<dbReference type="Proteomes" id="UP001186944">
    <property type="component" value="Unassembled WGS sequence"/>
</dbReference>
<comment type="subcellular location">
    <subcellularLocation>
        <location evidence="2">Secreted</location>
    </subcellularLocation>
</comment>
<comment type="similarity">
    <text evidence="3 10">Belongs to the alpha-carbonic anhydrase family.</text>
</comment>
<evidence type="ECO:0000256" key="3">
    <source>
        <dbReference type="ARBA" id="ARBA00010718"/>
    </source>
</evidence>
<evidence type="ECO:0000256" key="1">
    <source>
        <dbReference type="ARBA" id="ARBA00002904"/>
    </source>
</evidence>
<comment type="caution">
    <text evidence="12">The sequence shown here is derived from an EMBL/GenBank/DDBJ whole genome shotgun (WGS) entry which is preliminary data.</text>
</comment>
<dbReference type="InterPro" id="IPR001148">
    <property type="entry name" value="CA_dom"/>
</dbReference>
<keyword evidence="13" id="KW-1185">Reference proteome</keyword>
<dbReference type="InterPro" id="IPR023561">
    <property type="entry name" value="Carbonic_anhydrase_a-class"/>
</dbReference>
<keyword evidence="7 10" id="KW-0862">Zinc</keyword>
<gene>
    <name evidence="12" type="ORF">FSP39_006064</name>
</gene>
<dbReference type="SUPFAM" id="SSF51069">
    <property type="entry name" value="Carbonic anhydrase"/>
    <property type="match status" value="1"/>
</dbReference>
<dbReference type="CDD" id="cd00326">
    <property type="entry name" value="alpha_CA"/>
    <property type="match status" value="1"/>
</dbReference>
<dbReference type="Pfam" id="PF00194">
    <property type="entry name" value="Carb_anhydrase"/>
    <property type="match status" value="1"/>
</dbReference>
<dbReference type="InterPro" id="IPR036398">
    <property type="entry name" value="CA_dom_sf"/>
</dbReference>
<accession>A0AA88YWN4</accession>
<evidence type="ECO:0000256" key="7">
    <source>
        <dbReference type="ARBA" id="ARBA00022833"/>
    </source>
</evidence>
<dbReference type="SMART" id="SM01057">
    <property type="entry name" value="Carb_anhydrase"/>
    <property type="match status" value="1"/>
</dbReference>
<protein>
    <recommendedName>
        <fullName evidence="4 10">Carbonic anhydrase</fullName>
        <ecNumber evidence="4 10">4.2.1.1</ecNumber>
    </recommendedName>
</protein>
<evidence type="ECO:0000256" key="4">
    <source>
        <dbReference type="ARBA" id="ARBA00012925"/>
    </source>
</evidence>
<evidence type="ECO:0000256" key="10">
    <source>
        <dbReference type="RuleBase" id="RU367011"/>
    </source>
</evidence>
<dbReference type="GO" id="GO:0004089">
    <property type="term" value="F:carbonate dehydratase activity"/>
    <property type="evidence" value="ECO:0007669"/>
    <property type="project" value="UniProtKB-UniRule"/>
</dbReference>
<evidence type="ECO:0000256" key="6">
    <source>
        <dbReference type="ARBA" id="ARBA00022723"/>
    </source>
</evidence>
<evidence type="ECO:0000313" key="12">
    <source>
        <dbReference type="EMBL" id="KAK3108345.1"/>
    </source>
</evidence>
<keyword evidence="8 10" id="KW-0456">Lyase</keyword>
<dbReference type="PROSITE" id="PS51144">
    <property type="entry name" value="ALPHA_CA_2"/>
    <property type="match status" value="1"/>
</dbReference>
<comment type="catalytic activity">
    <reaction evidence="9 10">
        <text>hydrogencarbonate + H(+) = CO2 + H2O</text>
        <dbReference type="Rhea" id="RHEA:10748"/>
        <dbReference type="ChEBI" id="CHEBI:15377"/>
        <dbReference type="ChEBI" id="CHEBI:15378"/>
        <dbReference type="ChEBI" id="CHEBI:16526"/>
        <dbReference type="ChEBI" id="CHEBI:17544"/>
        <dbReference type="EC" id="4.2.1.1"/>
    </reaction>
</comment>
<reference evidence="12" key="1">
    <citation type="submission" date="2019-08" db="EMBL/GenBank/DDBJ databases">
        <title>The improved chromosome-level genome for the pearl oyster Pinctada fucata martensii using PacBio sequencing and Hi-C.</title>
        <authorList>
            <person name="Zheng Z."/>
        </authorList>
    </citation>
    <scope>NUCLEOTIDE SEQUENCE</scope>
    <source>
        <strain evidence="12">ZZ-2019</strain>
        <tissue evidence="12">Adductor muscle</tissue>
    </source>
</reference>
<evidence type="ECO:0000256" key="2">
    <source>
        <dbReference type="ARBA" id="ARBA00004613"/>
    </source>
</evidence>
<comment type="function">
    <text evidence="1 10">Reversible hydration of carbon dioxide.</text>
</comment>
<organism evidence="12 13">
    <name type="scientific">Pinctada imbricata</name>
    <name type="common">Atlantic pearl-oyster</name>
    <name type="synonym">Pinctada martensii</name>
    <dbReference type="NCBI Taxonomy" id="66713"/>
    <lineage>
        <taxon>Eukaryota</taxon>
        <taxon>Metazoa</taxon>
        <taxon>Spiralia</taxon>
        <taxon>Lophotrochozoa</taxon>
        <taxon>Mollusca</taxon>
        <taxon>Bivalvia</taxon>
        <taxon>Autobranchia</taxon>
        <taxon>Pteriomorphia</taxon>
        <taxon>Pterioida</taxon>
        <taxon>Pterioidea</taxon>
        <taxon>Pteriidae</taxon>
        <taxon>Pinctada</taxon>
    </lineage>
</organism>
<proteinExistence type="inferred from homology"/>
<evidence type="ECO:0000256" key="8">
    <source>
        <dbReference type="ARBA" id="ARBA00023239"/>
    </source>
</evidence>
<sequence>MQESPESPTDIQTGQVVGTLSYLKGLDRARHGVPLSQSFKFLNLSTIFREDFPGTRDAQIGSEFDYNPSSPRGPHTWNILWPGCNGILQSPININTSRVIYERPFQINYNLENLVISGDFLNNGHSCAFYPSRKLRAMYGVPHAEREMYILDEIHFHFGNDLQHGSEHSMNNLFFPVEIHLVHYNSRYENAKNASKYRDGLVALGVFMEVGFGPPTELDRFISTYVPRIAIPDNVGVPAILDINSILPYNRDLFTYYGSKTTPPCTHNIRWILMRTHKTITSQSHRLLYYLRNHENQRISRYGNFRPVQDSTCRMVEANFRNS</sequence>
<dbReference type="AlphaFoldDB" id="A0AA88YWN4"/>
<feature type="domain" description="Alpha-carbonic anhydrase" evidence="11">
    <location>
        <begin position="62"/>
        <end position="320"/>
    </location>
</feature>
<dbReference type="EMBL" id="VSWD01000001">
    <property type="protein sequence ID" value="KAK3108345.1"/>
    <property type="molecule type" value="Genomic_DNA"/>
</dbReference>
<evidence type="ECO:0000256" key="5">
    <source>
        <dbReference type="ARBA" id="ARBA00022525"/>
    </source>
</evidence>
<keyword evidence="5" id="KW-0964">Secreted</keyword>
<dbReference type="PANTHER" id="PTHR18952">
    <property type="entry name" value="CARBONIC ANHYDRASE"/>
    <property type="match status" value="1"/>
</dbReference>
<dbReference type="InterPro" id="IPR018338">
    <property type="entry name" value="Carbonic_anhydrase_a-class_CS"/>
</dbReference>
<dbReference type="PANTHER" id="PTHR18952:SF265">
    <property type="entry name" value="CARBONIC ANHYDRASE"/>
    <property type="match status" value="1"/>
</dbReference>
<dbReference type="GO" id="GO:0008270">
    <property type="term" value="F:zinc ion binding"/>
    <property type="evidence" value="ECO:0007669"/>
    <property type="project" value="UniProtKB-UniRule"/>
</dbReference>
<name>A0AA88YWN4_PINIB</name>
<comment type="cofactor">
    <cofactor evidence="10">
        <name>Zn(2+)</name>
        <dbReference type="ChEBI" id="CHEBI:29105"/>
    </cofactor>
</comment>
<dbReference type="PROSITE" id="PS00162">
    <property type="entry name" value="ALPHA_CA_1"/>
    <property type="match status" value="1"/>
</dbReference>
<dbReference type="EC" id="4.2.1.1" evidence="4 10"/>
<dbReference type="Gene3D" id="3.10.200.10">
    <property type="entry name" value="Alpha carbonic anhydrase"/>
    <property type="match status" value="1"/>
</dbReference>
<evidence type="ECO:0000259" key="11">
    <source>
        <dbReference type="PROSITE" id="PS51144"/>
    </source>
</evidence>
<keyword evidence="6 10" id="KW-0479">Metal-binding</keyword>
<evidence type="ECO:0000313" key="13">
    <source>
        <dbReference type="Proteomes" id="UP001186944"/>
    </source>
</evidence>